<feature type="domain" description="Xylose isomerase-like TIM barrel" evidence="1">
    <location>
        <begin position="21"/>
        <end position="247"/>
    </location>
</feature>
<dbReference type="PANTHER" id="PTHR12110">
    <property type="entry name" value="HYDROXYPYRUVATE ISOMERASE"/>
    <property type="match status" value="1"/>
</dbReference>
<proteinExistence type="predicted"/>
<dbReference type="InterPro" id="IPR050312">
    <property type="entry name" value="IolE/XylAMocC-like"/>
</dbReference>
<dbReference type="Gene3D" id="3.20.20.150">
    <property type="entry name" value="Divalent-metal-dependent TIM barrel enzymes"/>
    <property type="match status" value="1"/>
</dbReference>
<dbReference type="KEGG" id="ahel:Q31a_52510"/>
<dbReference type="Proteomes" id="UP000318017">
    <property type="component" value="Chromosome"/>
</dbReference>
<organism evidence="2 3">
    <name type="scientific">Aureliella helgolandensis</name>
    <dbReference type="NCBI Taxonomy" id="2527968"/>
    <lineage>
        <taxon>Bacteria</taxon>
        <taxon>Pseudomonadati</taxon>
        <taxon>Planctomycetota</taxon>
        <taxon>Planctomycetia</taxon>
        <taxon>Pirellulales</taxon>
        <taxon>Pirellulaceae</taxon>
        <taxon>Aureliella</taxon>
    </lineage>
</organism>
<evidence type="ECO:0000313" key="2">
    <source>
        <dbReference type="EMBL" id="QDV26872.1"/>
    </source>
</evidence>
<dbReference type="AlphaFoldDB" id="A0A518GE48"/>
<dbReference type="InterPro" id="IPR013022">
    <property type="entry name" value="Xyl_isomerase-like_TIM-brl"/>
</dbReference>
<dbReference type="GO" id="GO:0016853">
    <property type="term" value="F:isomerase activity"/>
    <property type="evidence" value="ECO:0007669"/>
    <property type="project" value="UniProtKB-KW"/>
</dbReference>
<keyword evidence="2" id="KW-0413">Isomerase</keyword>
<accession>A0A518GE48</accession>
<dbReference type="SUPFAM" id="SSF51658">
    <property type="entry name" value="Xylose isomerase-like"/>
    <property type="match status" value="1"/>
</dbReference>
<dbReference type="Pfam" id="PF01261">
    <property type="entry name" value="AP_endonuc_2"/>
    <property type="match status" value="1"/>
</dbReference>
<dbReference type="EMBL" id="CP036298">
    <property type="protein sequence ID" value="QDV26872.1"/>
    <property type="molecule type" value="Genomic_DNA"/>
</dbReference>
<reference evidence="2 3" key="1">
    <citation type="submission" date="2019-02" db="EMBL/GenBank/DDBJ databases">
        <title>Deep-cultivation of Planctomycetes and their phenomic and genomic characterization uncovers novel biology.</title>
        <authorList>
            <person name="Wiegand S."/>
            <person name="Jogler M."/>
            <person name="Boedeker C."/>
            <person name="Pinto D."/>
            <person name="Vollmers J."/>
            <person name="Rivas-Marin E."/>
            <person name="Kohn T."/>
            <person name="Peeters S.H."/>
            <person name="Heuer A."/>
            <person name="Rast P."/>
            <person name="Oberbeckmann S."/>
            <person name="Bunk B."/>
            <person name="Jeske O."/>
            <person name="Meyerdierks A."/>
            <person name="Storesund J.E."/>
            <person name="Kallscheuer N."/>
            <person name="Luecker S."/>
            <person name="Lage O.M."/>
            <person name="Pohl T."/>
            <person name="Merkel B.J."/>
            <person name="Hornburger P."/>
            <person name="Mueller R.-W."/>
            <person name="Bruemmer F."/>
            <person name="Labrenz M."/>
            <person name="Spormann A.M."/>
            <person name="Op den Camp H."/>
            <person name="Overmann J."/>
            <person name="Amann R."/>
            <person name="Jetten M.S.M."/>
            <person name="Mascher T."/>
            <person name="Medema M.H."/>
            <person name="Devos D.P."/>
            <person name="Kaster A.-K."/>
            <person name="Ovreas L."/>
            <person name="Rohde M."/>
            <person name="Galperin M.Y."/>
            <person name="Jogler C."/>
        </authorList>
    </citation>
    <scope>NUCLEOTIDE SEQUENCE [LARGE SCALE GENOMIC DNA]</scope>
    <source>
        <strain evidence="2 3">Q31a</strain>
    </source>
</reference>
<dbReference type="PANTHER" id="PTHR12110:SF52">
    <property type="entry name" value="XYLOSE ISOMERASE"/>
    <property type="match status" value="1"/>
</dbReference>
<keyword evidence="3" id="KW-1185">Reference proteome</keyword>
<evidence type="ECO:0000259" key="1">
    <source>
        <dbReference type="Pfam" id="PF01261"/>
    </source>
</evidence>
<dbReference type="OrthoDB" id="9782626at2"/>
<protein>
    <submittedName>
        <fullName evidence="2">Xylose isomerase-like TIM barrel</fullName>
    </submittedName>
</protein>
<evidence type="ECO:0000313" key="3">
    <source>
        <dbReference type="Proteomes" id="UP000318017"/>
    </source>
</evidence>
<name>A0A518GE48_9BACT</name>
<dbReference type="InterPro" id="IPR036237">
    <property type="entry name" value="Xyl_isomerase-like_sf"/>
</dbReference>
<sequence>MYKNLNPELLGISGRQSEIIELALTYGFRGIDIDIDDIVKRCQRGSFESASRFLVSSKLEASCFDAPIDLDADEETFTARAALLNGVAEIAQRIHAKVAVVSLPGATDRLPYPEYFDVVRKRVDQIAELFGKENVRLALTFSPQSSATSDKQFKFVQDVEGFTALLRACTSSNVGIVFDSWVWHIGGGTDAHLETIGLDKVAAIRLSDCREGVEAAAATDDDCLIPSLEGVIDNVGYMRKFAEAGLQLPVAARGVLAESGGTRDSLISATQDALVQIFEAAGLPSNTRKPEMFANTGYSNYNRE</sequence>
<dbReference type="RefSeq" id="WP_145083388.1">
    <property type="nucleotide sequence ID" value="NZ_CP036298.1"/>
</dbReference>
<gene>
    <name evidence="2" type="ORF">Q31a_52510</name>
</gene>